<dbReference type="Gene3D" id="3.20.20.80">
    <property type="entry name" value="Glycosidases"/>
    <property type="match status" value="1"/>
</dbReference>
<evidence type="ECO:0000256" key="2">
    <source>
        <dbReference type="SAM" id="SignalP"/>
    </source>
</evidence>
<keyword evidence="5" id="KW-1185">Reference proteome</keyword>
<evidence type="ECO:0000256" key="1">
    <source>
        <dbReference type="ARBA" id="ARBA00022729"/>
    </source>
</evidence>
<evidence type="ECO:0000313" key="5">
    <source>
        <dbReference type="Proteomes" id="UP001187531"/>
    </source>
</evidence>
<protein>
    <recommendedName>
        <fullName evidence="3">Glycosyl hydrolase-like 10 domain-containing protein</fullName>
    </recommendedName>
</protein>
<dbReference type="SUPFAM" id="SSF51445">
    <property type="entry name" value="(Trans)glycosidases"/>
    <property type="match status" value="1"/>
</dbReference>
<organism evidence="4 5">
    <name type="scientific">Artemia franciscana</name>
    <name type="common">Brine shrimp</name>
    <name type="synonym">Artemia sanfranciscana</name>
    <dbReference type="NCBI Taxonomy" id="6661"/>
    <lineage>
        <taxon>Eukaryota</taxon>
        <taxon>Metazoa</taxon>
        <taxon>Ecdysozoa</taxon>
        <taxon>Arthropoda</taxon>
        <taxon>Crustacea</taxon>
        <taxon>Branchiopoda</taxon>
        <taxon>Anostraca</taxon>
        <taxon>Artemiidae</taxon>
        <taxon>Artemia</taxon>
    </lineage>
</organism>
<feature type="signal peptide" evidence="2">
    <location>
        <begin position="1"/>
        <end position="20"/>
    </location>
</feature>
<feature type="domain" description="Glycosyl hydrolase-like 10" evidence="3">
    <location>
        <begin position="110"/>
        <end position="406"/>
    </location>
</feature>
<dbReference type="EMBL" id="JAVRJZ010000021">
    <property type="protein sequence ID" value="KAK2704987.1"/>
    <property type="molecule type" value="Genomic_DNA"/>
</dbReference>
<feature type="chain" id="PRO_5041698828" description="Glycosyl hydrolase-like 10 domain-containing protein" evidence="2">
    <location>
        <begin position="21"/>
        <end position="479"/>
    </location>
</feature>
<sequence length="479" mass="53006">MLKLLITTTFFIYFCKCGDAPPNIAFCSTTTTNIRNAPCGTVIDSASPGQCFRTLEGRQVCSLSGASYNFWELENSGSPGWIASEYLDPADGYDKAAGRVPGESIEPPAEFRGAFIATVSNIDWPSSCNPSGITEHQAQMTAYLDALQDANMNAILLQVRTSGDAFYNSLIEPWSRYLTCTQGSSPSPPWDPLEWIIGEAHSKGIEVHAWLNPYRANLSPSFSGLASNHPCLSNLASSCHIYDKYLWMDPGAPEVVDHLINVISDILQRYEVDGIHFDDYFYPYPSSEEFPDDSTYAQYGDGMARDDWRRDNVNKMVARVSQTVKALKPDAKFSISPFGIYRPGHPEGMPSPIVGFDPYSGIYADAKAWLLDGLVDFIAPQLYWGINPASQSYNLLFDWWTSSVANPLGIPVMGATGLYKVPDQGWPAEEIYMQVDVTRGYAQRNGAGNVHYSAKFIRDNTNGITTQLKAIYKNPVPPY</sequence>
<accession>A0AA88HGK0</accession>
<dbReference type="InterPro" id="IPR003790">
    <property type="entry name" value="GHL10"/>
</dbReference>
<evidence type="ECO:0000259" key="3">
    <source>
        <dbReference type="Pfam" id="PF02638"/>
    </source>
</evidence>
<dbReference type="Proteomes" id="UP001187531">
    <property type="component" value="Unassembled WGS sequence"/>
</dbReference>
<evidence type="ECO:0000313" key="4">
    <source>
        <dbReference type="EMBL" id="KAK2704987.1"/>
    </source>
</evidence>
<dbReference type="PANTHER" id="PTHR43405">
    <property type="entry name" value="GLYCOSYL HYDROLASE DIGH"/>
    <property type="match status" value="1"/>
</dbReference>
<comment type="caution">
    <text evidence="4">The sequence shown here is derived from an EMBL/GenBank/DDBJ whole genome shotgun (WGS) entry which is preliminary data.</text>
</comment>
<proteinExistence type="predicted"/>
<name>A0AA88HGK0_ARTSF</name>
<dbReference type="Pfam" id="PF02638">
    <property type="entry name" value="GHL10"/>
    <property type="match status" value="1"/>
</dbReference>
<dbReference type="InterPro" id="IPR052177">
    <property type="entry name" value="Divisome_Glycosyl_Hydrolase"/>
</dbReference>
<dbReference type="PANTHER" id="PTHR43405:SF1">
    <property type="entry name" value="GLYCOSYL HYDROLASE DIGH"/>
    <property type="match status" value="1"/>
</dbReference>
<keyword evidence="1 2" id="KW-0732">Signal</keyword>
<gene>
    <name evidence="4" type="ORF">QYM36_017138</name>
</gene>
<dbReference type="AlphaFoldDB" id="A0AA88HGK0"/>
<reference evidence="4" key="1">
    <citation type="submission" date="2023-07" db="EMBL/GenBank/DDBJ databases">
        <title>Chromosome-level genome assembly of Artemia franciscana.</title>
        <authorList>
            <person name="Jo E."/>
        </authorList>
    </citation>
    <scope>NUCLEOTIDE SEQUENCE</scope>
    <source>
        <tissue evidence="4">Whole body</tissue>
    </source>
</reference>
<dbReference type="InterPro" id="IPR017853">
    <property type="entry name" value="GH"/>
</dbReference>